<comment type="caution">
    <text evidence="2">The sequence shown here is derived from an EMBL/GenBank/DDBJ whole genome shotgun (WGS) entry which is preliminary data.</text>
</comment>
<protein>
    <submittedName>
        <fullName evidence="2">Uncharacterized protein</fullName>
    </submittedName>
</protein>
<reference evidence="2 3" key="1">
    <citation type="journal article" date="2019" name="Commun. Biol.">
        <title>The bagworm genome reveals a unique fibroin gene that provides high tensile strength.</title>
        <authorList>
            <person name="Kono N."/>
            <person name="Nakamura H."/>
            <person name="Ohtoshi R."/>
            <person name="Tomita M."/>
            <person name="Numata K."/>
            <person name="Arakawa K."/>
        </authorList>
    </citation>
    <scope>NUCLEOTIDE SEQUENCE [LARGE SCALE GENOMIC DNA]</scope>
</reference>
<proteinExistence type="predicted"/>
<feature type="region of interest" description="Disordered" evidence="1">
    <location>
        <begin position="52"/>
        <end position="71"/>
    </location>
</feature>
<sequence length="261" mass="29652">MGRRFVLEQCLKKTNVPFRPGARTRCAHSITINYQPQTAAILYELDRVDEVSPGLRNPTPRASPSLAPRDPTRRLAVPNTLLALRILLVLEFKLHELIRTDSRPFRDRLASRLRDRYERFLRADTGRSDCGAARTVPVHTRRYTYSRSSVDLIGPASYLSLPALVAMPVPVARRTRGRTSEGSRARRGRETGAPHLHEHDELTSAARIKTESNLHMQIAGSYPCKYPLYYERPNDTYTACGMRRVSAIVTDDGLNAFLRRR</sequence>
<evidence type="ECO:0000313" key="3">
    <source>
        <dbReference type="Proteomes" id="UP000299102"/>
    </source>
</evidence>
<keyword evidence="3" id="KW-1185">Reference proteome</keyword>
<dbReference type="AlphaFoldDB" id="A0A4C1TUE3"/>
<evidence type="ECO:0000313" key="2">
    <source>
        <dbReference type="EMBL" id="GBP17514.1"/>
    </source>
</evidence>
<accession>A0A4C1TUE3</accession>
<gene>
    <name evidence="2" type="ORF">EVAR_8860_1</name>
</gene>
<organism evidence="2 3">
    <name type="scientific">Eumeta variegata</name>
    <name type="common">Bagworm moth</name>
    <name type="synonym">Eumeta japonica</name>
    <dbReference type="NCBI Taxonomy" id="151549"/>
    <lineage>
        <taxon>Eukaryota</taxon>
        <taxon>Metazoa</taxon>
        <taxon>Ecdysozoa</taxon>
        <taxon>Arthropoda</taxon>
        <taxon>Hexapoda</taxon>
        <taxon>Insecta</taxon>
        <taxon>Pterygota</taxon>
        <taxon>Neoptera</taxon>
        <taxon>Endopterygota</taxon>
        <taxon>Lepidoptera</taxon>
        <taxon>Glossata</taxon>
        <taxon>Ditrysia</taxon>
        <taxon>Tineoidea</taxon>
        <taxon>Psychidae</taxon>
        <taxon>Oiketicinae</taxon>
        <taxon>Eumeta</taxon>
    </lineage>
</organism>
<feature type="region of interest" description="Disordered" evidence="1">
    <location>
        <begin position="174"/>
        <end position="198"/>
    </location>
</feature>
<dbReference type="EMBL" id="BGZK01000087">
    <property type="protein sequence ID" value="GBP17514.1"/>
    <property type="molecule type" value="Genomic_DNA"/>
</dbReference>
<feature type="compositionally biased region" description="Basic and acidic residues" evidence="1">
    <location>
        <begin position="178"/>
        <end position="198"/>
    </location>
</feature>
<dbReference type="Proteomes" id="UP000299102">
    <property type="component" value="Unassembled WGS sequence"/>
</dbReference>
<evidence type="ECO:0000256" key="1">
    <source>
        <dbReference type="SAM" id="MobiDB-lite"/>
    </source>
</evidence>
<name>A0A4C1TUE3_EUMVA</name>